<dbReference type="PANTHER" id="PTHR11254:SF67">
    <property type="entry name" value="E3 UBIQUITIN-PROTEIN LIGASE HUWE1"/>
    <property type="match status" value="1"/>
</dbReference>
<evidence type="ECO:0000256" key="6">
    <source>
        <dbReference type="PROSITE-ProRule" id="PRU00104"/>
    </source>
</evidence>
<dbReference type="STRING" id="564608.C1MXV7"/>
<reference evidence="8 9" key="1">
    <citation type="journal article" date="2009" name="Science">
        <title>Green evolution and dynamic adaptations revealed by genomes of the marine picoeukaryotes Micromonas.</title>
        <authorList>
            <person name="Worden A.Z."/>
            <person name="Lee J.H."/>
            <person name="Mock T."/>
            <person name="Rouze P."/>
            <person name="Simmons M.P."/>
            <person name="Aerts A.L."/>
            <person name="Allen A.E."/>
            <person name="Cuvelier M.L."/>
            <person name="Derelle E."/>
            <person name="Everett M.V."/>
            <person name="Foulon E."/>
            <person name="Grimwood J."/>
            <person name="Gundlach H."/>
            <person name="Henrissat B."/>
            <person name="Napoli C."/>
            <person name="McDonald S.M."/>
            <person name="Parker M.S."/>
            <person name="Rombauts S."/>
            <person name="Salamov A."/>
            <person name="Von Dassow P."/>
            <person name="Badger J.H."/>
            <person name="Coutinho P.M."/>
            <person name="Demir E."/>
            <person name="Dubchak I."/>
            <person name="Gentemann C."/>
            <person name="Eikrem W."/>
            <person name="Gready J.E."/>
            <person name="John U."/>
            <person name="Lanier W."/>
            <person name="Lindquist E.A."/>
            <person name="Lucas S."/>
            <person name="Mayer K.F."/>
            <person name="Moreau H."/>
            <person name="Not F."/>
            <person name="Otillar R."/>
            <person name="Panaud O."/>
            <person name="Pangilinan J."/>
            <person name="Paulsen I."/>
            <person name="Piegu B."/>
            <person name="Poliakov A."/>
            <person name="Robbens S."/>
            <person name="Schmutz J."/>
            <person name="Toulza E."/>
            <person name="Wyss T."/>
            <person name="Zelensky A."/>
            <person name="Zhou K."/>
            <person name="Armbrust E.V."/>
            <person name="Bhattacharya D."/>
            <person name="Goodenough U.W."/>
            <person name="Van de Peer Y."/>
            <person name="Grigoriev I.V."/>
        </authorList>
    </citation>
    <scope>NUCLEOTIDE SEQUENCE [LARGE SCALE GENOMIC DNA]</scope>
    <source>
        <strain evidence="8 9">CCMP1545</strain>
    </source>
</reference>
<dbReference type="KEGG" id="mpp:MICPUCDRAFT_69212"/>
<evidence type="ECO:0000256" key="4">
    <source>
        <dbReference type="ARBA" id="ARBA00022679"/>
    </source>
</evidence>
<dbReference type="EC" id="2.3.2.26" evidence="3"/>
<dbReference type="Proteomes" id="UP000001876">
    <property type="component" value="Unassembled WGS sequence"/>
</dbReference>
<dbReference type="GO" id="GO:0005737">
    <property type="term" value="C:cytoplasm"/>
    <property type="evidence" value="ECO:0007669"/>
    <property type="project" value="TreeGrafter"/>
</dbReference>
<evidence type="ECO:0000256" key="2">
    <source>
        <dbReference type="ARBA" id="ARBA00004906"/>
    </source>
</evidence>
<dbReference type="GO" id="GO:0000209">
    <property type="term" value="P:protein polyubiquitination"/>
    <property type="evidence" value="ECO:0007669"/>
    <property type="project" value="TreeGrafter"/>
</dbReference>
<organism evidence="9">
    <name type="scientific">Micromonas pusilla (strain CCMP1545)</name>
    <name type="common">Picoplanktonic green alga</name>
    <dbReference type="NCBI Taxonomy" id="564608"/>
    <lineage>
        <taxon>Eukaryota</taxon>
        <taxon>Viridiplantae</taxon>
        <taxon>Chlorophyta</taxon>
        <taxon>Mamiellophyceae</taxon>
        <taxon>Mamiellales</taxon>
        <taxon>Mamiellaceae</taxon>
        <taxon>Micromonas</taxon>
    </lineage>
</organism>
<dbReference type="InterPro" id="IPR035983">
    <property type="entry name" value="Hect_E3_ubiquitin_ligase"/>
</dbReference>
<dbReference type="OrthoDB" id="8068875at2759"/>
<evidence type="ECO:0000259" key="7">
    <source>
        <dbReference type="PROSITE" id="PS50237"/>
    </source>
</evidence>
<dbReference type="Gene3D" id="3.30.2160.10">
    <property type="entry name" value="Hect, E3 ligase catalytic domain"/>
    <property type="match status" value="1"/>
</dbReference>
<keyword evidence="5 6" id="KW-0833">Ubl conjugation pathway</keyword>
<dbReference type="Gene3D" id="3.90.1750.10">
    <property type="entry name" value="Hect, E3 ligase catalytic domains"/>
    <property type="match status" value="1"/>
</dbReference>
<name>C1MXV7_MICPC</name>
<dbReference type="eggNOG" id="KOG0939">
    <property type="taxonomic scope" value="Eukaryota"/>
</dbReference>
<evidence type="ECO:0000313" key="9">
    <source>
        <dbReference type="Proteomes" id="UP000001876"/>
    </source>
</evidence>
<evidence type="ECO:0000256" key="3">
    <source>
        <dbReference type="ARBA" id="ARBA00012485"/>
    </source>
</evidence>
<dbReference type="GeneID" id="9686201"/>
<dbReference type="RefSeq" id="XP_003060764.1">
    <property type="nucleotide sequence ID" value="XM_003060718.1"/>
</dbReference>
<protein>
    <recommendedName>
        <fullName evidence="3">HECT-type E3 ubiquitin transferase</fullName>
        <ecNumber evidence="3">2.3.2.26</ecNumber>
    </recommendedName>
</protein>
<dbReference type="SUPFAM" id="SSF56204">
    <property type="entry name" value="Hect, E3 ligase catalytic domain"/>
    <property type="match status" value="1"/>
</dbReference>
<accession>C1MXV7</accession>
<dbReference type="GO" id="GO:0006511">
    <property type="term" value="P:ubiquitin-dependent protein catabolic process"/>
    <property type="evidence" value="ECO:0007669"/>
    <property type="project" value="TreeGrafter"/>
</dbReference>
<evidence type="ECO:0000256" key="1">
    <source>
        <dbReference type="ARBA" id="ARBA00000885"/>
    </source>
</evidence>
<dbReference type="InterPro" id="IPR050409">
    <property type="entry name" value="E3_ubiq-protein_ligase"/>
</dbReference>
<feature type="active site" description="Glycyl thioester intermediate" evidence="6">
    <location>
        <position position="442"/>
    </location>
</feature>
<gene>
    <name evidence="8" type="ORF">MICPUCDRAFT_69212</name>
</gene>
<dbReference type="Pfam" id="PF00632">
    <property type="entry name" value="HECT"/>
    <property type="match status" value="1"/>
</dbReference>
<evidence type="ECO:0000256" key="5">
    <source>
        <dbReference type="ARBA" id="ARBA00022786"/>
    </source>
</evidence>
<comment type="catalytic activity">
    <reaction evidence="1">
        <text>S-ubiquitinyl-[E2 ubiquitin-conjugating enzyme]-L-cysteine + [acceptor protein]-L-lysine = [E2 ubiquitin-conjugating enzyme]-L-cysteine + N(6)-ubiquitinyl-[acceptor protein]-L-lysine.</text>
        <dbReference type="EC" id="2.3.2.26"/>
    </reaction>
</comment>
<keyword evidence="9" id="KW-1185">Reference proteome</keyword>
<dbReference type="Gene3D" id="3.30.2410.10">
    <property type="entry name" value="Hect, E3 ligase catalytic domain"/>
    <property type="match status" value="1"/>
</dbReference>
<keyword evidence="4" id="KW-0808">Transferase</keyword>
<dbReference type="PROSITE" id="PS50237">
    <property type="entry name" value="HECT"/>
    <property type="match status" value="1"/>
</dbReference>
<dbReference type="EMBL" id="GG663742">
    <property type="protein sequence ID" value="EEH55533.1"/>
    <property type="molecule type" value="Genomic_DNA"/>
</dbReference>
<comment type="pathway">
    <text evidence="2">Protein modification; protein ubiquitination.</text>
</comment>
<dbReference type="OMA" id="MAHACFN"/>
<evidence type="ECO:0000313" key="8">
    <source>
        <dbReference type="EMBL" id="EEH55533.1"/>
    </source>
</evidence>
<dbReference type="InterPro" id="IPR000569">
    <property type="entry name" value="HECT_dom"/>
</dbReference>
<dbReference type="PANTHER" id="PTHR11254">
    <property type="entry name" value="HECT DOMAIN UBIQUITIN-PROTEIN LIGASE"/>
    <property type="match status" value="1"/>
</dbReference>
<proteinExistence type="predicted"/>
<dbReference type="AlphaFoldDB" id="C1MXV7"/>
<sequence length="485" mass="52861">MTASTLDAATASMPETSRNVVNMITEILMLRQDREATTTRSRELRDGDWALTECLRELDVNAKRQWVLEMLRWELGPVTPHGVPVPGFADRINLVCDRASPLEDLCMHCTPPRSTGGAGGFTAKPAGGVHIAFKDEAGQGAAVRREWMSIVSAAACDRNCLLFTSNDGGVTLHPNPMSGEVTPEHLSYFYALGRLAAVALYHGETMPLRLTPAFCSRLLGHAMTIDDLRSVDPTLHKNMVEYVREHGVRGLDLAWDDAKDPTGIFYPGERVPLRSDKDDAADKDKDEAVTEADAEAYLRALVARRVIGSVRDQTEAFAAGFGSVVPPPLQARMKAVLRGEDLSVLIAGAPAVCLEDWKRHSAYSEASLAAGFSVACFWAALRDLTERERVMVLQFATGLTSPPAGGFRNLVGYMGDAVPFTLGELPPQRRDEPGALPMAHACFNVLRLPRLKESEYPDGVVGGAKELGRRLRIAIECGTRGFDDF</sequence>
<dbReference type="SMART" id="SM00119">
    <property type="entry name" value="HECTc"/>
    <property type="match status" value="1"/>
</dbReference>
<feature type="domain" description="HECT" evidence="7">
    <location>
        <begin position="129"/>
        <end position="455"/>
    </location>
</feature>
<dbReference type="GO" id="GO:0061630">
    <property type="term" value="F:ubiquitin protein ligase activity"/>
    <property type="evidence" value="ECO:0007669"/>
    <property type="project" value="UniProtKB-EC"/>
</dbReference>